<proteinExistence type="inferred from homology"/>
<protein>
    <submittedName>
        <fullName evidence="10">VOC family protein</fullName>
    </submittedName>
</protein>
<keyword evidence="7 8" id="KW-0408">Iron</keyword>
<comment type="similarity">
    <text evidence="2 8">Belongs to the extradiol ring-cleavage dioxygenase family.</text>
</comment>
<dbReference type="InterPro" id="IPR050383">
    <property type="entry name" value="GlyoxalaseI/FosfomycinResist"/>
</dbReference>
<evidence type="ECO:0000313" key="11">
    <source>
        <dbReference type="Proteomes" id="UP001357223"/>
    </source>
</evidence>
<dbReference type="PROSITE" id="PS51819">
    <property type="entry name" value="VOC"/>
    <property type="match status" value="2"/>
</dbReference>
<reference evidence="10 11" key="1">
    <citation type="submission" date="2023-10" db="EMBL/GenBank/DDBJ databases">
        <title>Niallia locisalis sp.nov. isolated from a salt pond sample.</title>
        <authorList>
            <person name="Li X.-J."/>
            <person name="Dong L."/>
        </authorList>
    </citation>
    <scope>NUCLEOTIDE SEQUENCE [LARGE SCALE GENOMIC DNA]</scope>
    <source>
        <strain evidence="10 11">DSM 29761</strain>
    </source>
</reference>
<dbReference type="Pfam" id="PF00903">
    <property type="entry name" value="Glyoxalase"/>
    <property type="match status" value="2"/>
</dbReference>
<dbReference type="InterPro" id="IPR037523">
    <property type="entry name" value="VOC_core"/>
</dbReference>
<dbReference type="PANTHER" id="PTHR21366">
    <property type="entry name" value="GLYOXALASE FAMILY PROTEIN"/>
    <property type="match status" value="1"/>
</dbReference>
<dbReference type="SUPFAM" id="SSF54593">
    <property type="entry name" value="Glyoxalase/Bleomycin resistance protein/Dihydroxybiphenyl dioxygenase"/>
    <property type="match status" value="1"/>
</dbReference>
<feature type="domain" description="VOC" evidence="9">
    <location>
        <begin position="6"/>
        <end position="121"/>
    </location>
</feature>
<dbReference type="InterPro" id="IPR004360">
    <property type="entry name" value="Glyas_Fos-R_dOase_dom"/>
</dbReference>
<feature type="domain" description="VOC" evidence="9">
    <location>
        <begin position="139"/>
        <end position="256"/>
    </location>
</feature>
<dbReference type="Proteomes" id="UP001357223">
    <property type="component" value="Chromosome"/>
</dbReference>
<evidence type="ECO:0000256" key="6">
    <source>
        <dbReference type="ARBA" id="ARBA00023002"/>
    </source>
</evidence>
<comment type="cofactor">
    <cofactor evidence="1 8">
        <name>Fe(2+)</name>
        <dbReference type="ChEBI" id="CHEBI:29033"/>
    </cofactor>
</comment>
<evidence type="ECO:0000313" key="10">
    <source>
        <dbReference type="EMBL" id="WVX80763.1"/>
    </source>
</evidence>
<evidence type="ECO:0000256" key="4">
    <source>
        <dbReference type="ARBA" id="ARBA00022797"/>
    </source>
</evidence>
<evidence type="ECO:0000256" key="8">
    <source>
        <dbReference type="RuleBase" id="RU000683"/>
    </source>
</evidence>
<name>A0ABZ2CG53_9BACI</name>
<dbReference type="Gene3D" id="3.10.180.10">
    <property type="entry name" value="2,3-Dihydroxybiphenyl 1,2-Dioxygenase, domain 1"/>
    <property type="match status" value="2"/>
</dbReference>
<gene>
    <name evidence="10" type="ORF">R4Z09_26675</name>
</gene>
<evidence type="ECO:0000256" key="2">
    <source>
        <dbReference type="ARBA" id="ARBA00008784"/>
    </source>
</evidence>
<keyword evidence="4 8" id="KW-0058">Aromatic hydrocarbons catabolism</keyword>
<sequence>MIRYKKLGYAVLCVTDLDKSIDFYTNIVGMQFVERVGETAYLRTSHDHHNLILEQAPEAGLKRVGFELEKASQFDAVFNYLQEKGLNPRELSAKEAQELAQGRTLRFKDPILGITYEMYVEMMQMGTAYKPTNGLEIECLLHVVYETNQFDEVYDFLVNTMNMAVSDIQGREMAWAWLRVWPNPYHHSFAITKGPENKLNHIAYKVKSIDDIGKQVNVLKNHNVKIHLGPGRHHPSGSIFLYYADPDGITLEYSQGMEEFPEENPREPRRLEPSLLTLDEWGGQPGKDFGKYGKLIVEDEEVVPQ</sequence>
<dbReference type="InterPro" id="IPR029068">
    <property type="entry name" value="Glyas_Bleomycin-R_OHBP_Dase"/>
</dbReference>
<evidence type="ECO:0000259" key="9">
    <source>
        <dbReference type="PROSITE" id="PS51819"/>
    </source>
</evidence>
<keyword evidence="5 8" id="KW-0223">Dioxygenase</keyword>
<dbReference type="PROSITE" id="PS00082">
    <property type="entry name" value="EXTRADIOL_DIOXYGENAS"/>
    <property type="match status" value="1"/>
</dbReference>
<evidence type="ECO:0000256" key="5">
    <source>
        <dbReference type="ARBA" id="ARBA00022964"/>
    </source>
</evidence>
<dbReference type="PANTHER" id="PTHR21366:SF31">
    <property type="entry name" value="METALLOTHIOL TRANSFERASE FOSB"/>
    <property type="match status" value="1"/>
</dbReference>
<dbReference type="RefSeq" id="WP_338449694.1">
    <property type="nucleotide sequence ID" value="NZ_CP137640.1"/>
</dbReference>
<keyword evidence="3" id="KW-0479">Metal-binding</keyword>
<accession>A0ABZ2CG53</accession>
<keyword evidence="11" id="KW-1185">Reference proteome</keyword>
<keyword evidence="6 8" id="KW-0560">Oxidoreductase</keyword>
<organism evidence="10 11">
    <name type="scientific">Niallia oryzisoli</name>
    <dbReference type="NCBI Taxonomy" id="1737571"/>
    <lineage>
        <taxon>Bacteria</taxon>
        <taxon>Bacillati</taxon>
        <taxon>Bacillota</taxon>
        <taxon>Bacilli</taxon>
        <taxon>Bacillales</taxon>
        <taxon>Bacillaceae</taxon>
        <taxon>Niallia</taxon>
    </lineage>
</organism>
<dbReference type="EMBL" id="CP137640">
    <property type="protein sequence ID" value="WVX80763.1"/>
    <property type="molecule type" value="Genomic_DNA"/>
</dbReference>
<evidence type="ECO:0000256" key="1">
    <source>
        <dbReference type="ARBA" id="ARBA00001954"/>
    </source>
</evidence>
<dbReference type="InterPro" id="IPR000486">
    <property type="entry name" value="Xdiol_ring_cleave_dOase_1/2"/>
</dbReference>
<evidence type="ECO:0000256" key="3">
    <source>
        <dbReference type="ARBA" id="ARBA00022723"/>
    </source>
</evidence>
<evidence type="ECO:0000256" key="7">
    <source>
        <dbReference type="ARBA" id="ARBA00023004"/>
    </source>
</evidence>